<dbReference type="CDD" id="cd05117">
    <property type="entry name" value="STKc_CAMK"/>
    <property type="match status" value="1"/>
</dbReference>
<evidence type="ECO:0000256" key="2">
    <source>
        <dbReference type="ARBA" id="ARBA00022527"/>
    </source>
</evidence>
<evidence type="ECO:0000256" key="4">
    <source>
        <dbReference type="ARBA" id="ARBA00022741"/>
    </source>
</evidence>
<comment type="similarity">
    <text evidence="1">Belongs to the protein kinase superfamily. CAMK Ser/Thr protein kinase family. SNF1 subfamily.</text>
</comment>
<dbReference type="InterPro" id="IPR050205">
    <property type="entry name" value="CDPK_Ser/Thr_kinases"/>
</dbReference>
<evidence type="ECO:0000259" key="9">
    <source>
        <dbReference type="PROSITE" id="PS50011"/>
    </source>
</evidence>
<evidence type="ECO:0000256" key="5">
    <source>
        <dbReference type="ARBA" id="ARBA00022777"/>
    </source>
</evidence>
<evidence type="ECO:0000256" key="6">
    <source>
        <dbReference type="ARBA" id="ARBA00022840"/>
    </source>
</evidence>
<evidence type="ECO:0000313" key="10">
    <source>
        <dbReference type="EMBL" id="KAH7290784.1"/>
    </source>
</evidence>
<protein>
    <recommendedName>
        <fullName evidence="9">Protein kinase domain-containing protein</fullName>
    </recommendedName>
</protein>
<dbReference type="Proteomes" id="UP000825935">
    <property type="component" value="Chromosome 30"/>
</dbReference>
<keyword evidence="2" id="KW-0723">Serine/threonine-protein kinase</keyword>
<keyword evidence="11" id="KW-1185">Reference proteome</keyword>
<dbReference type="Gene3D" id="1.10.510.10">
    <property type="entry name" value="Transferase(Phosphotransferase) domain 1"/>
    <property type="match status" value="1"/>
</dbReference>
<dbReference type="EMBL" id="CM035435">
    <property type="protein sequence ID" value="KAH7290784.1"/>
    <property type="molecule type" value="Genomic_DNA"/>
</dbReference>
<dbReference type="SMART" id="SM00220">
    <property type="entry name" value="S_TKc"/>
    <property type="match status" value="1"/>
</dbReference>
<feature type="domain" description="Protein kinase" evidence="9">
    <location>
        <begin position="62"/>
        <end position="331"/>
    </location>
</feature>
<dbReference type="InterPro" id="IPR000719">
    <property type="entry name" value="Prot_kinase_dom"/>
</dbReference>
<evidence type="ECO:0000256" key="1">
    <source>
        <dbReference type="ARBA" id="ARBA00006234"/>
    </source>
</evidence>
<dbReference type="InterPro" id="IPR017441">
    <property type="entry name" value="Protein_kinase_ATP_BS"/>
</dbReference>
<name>A0A8T2R4R4_CERRI</name>
<keyword evidence="6 8" id="KW-0067">ATP-binding</keyword>
<dbReference type="Pfam" id="PF00069">
    <property type="entry name" value="Pkinase"/>
    <property type="match status" value="1"/>
</dbReference>
<reference evidence="10" key="1">
    <citation type="submission" date="2021-08" db="EMBL/GenBank/DDBJ databases">
        <title>WGS assembly of Ceratopteris richardii.</title>
        <authorList>
            <person name="Marchant D.B."/>
            <person name="Chen G."/>
            <person name="Jenkins J."/>
            <person name="Shu S."/>
            <person name="Leebens-Mack J."/>
            <person name="Grimwood J."/>
            <person name="Schmutz J."/>
            <person name="Soltis P."/>
            <person name="Soltis D."/>
            <person name="Chen Z.-H."/>
        </authorList>
    </citation>
    <scope>NUCLEOTIDE SEQUENCE</scope>
    <source>
        <strain evidence="10">Whitten #5841</strain>
        <tissue evidence="10">Leaf</tissue>
    </source>
</reference>
<dbReference type="Gene3D" id="3.30.200.20">
    <property type="entry name" value="Phosphorylase Kinase, domain 1"/>
    <property type="match status" value="1"/>
</dbReference>
<keyword evidence="4 8" id="KW-0547">Nucleotide-binding</keyword>
<feature type="binding site" evidence="8">
    <location>
        <position position="91"/>
    </location>
    <ligand>
        <name>ATP</name>
        <dbReference type="ChEBI" id="CHEBI:30616"/>
    </ligand>
</feature>
<dbReference type="PROSITE" id="PS00108">
    <property type="entry name" value="PROTEIN_KINASE_ST"/>
    <property type="match status" value="1"/>
</dbReference>
<accession>A0A8T2R4R4</accession>
<evidence type="ECO:0000256" key="8">
    <source>
        <dbReference type="PROSITE-ProRule" id="PRU10141"/>
    </source>
</evidence>
<keyword evidence="5" id="KW-0418">Kinase</keyword>
<organism evidence="10 11">
    <name type="scientific">Ceratopteris richardii</name>
    <name type="common">Triangle waterfern</name>
    <dbReference type="NCBI Taxonomy" id="49495"/>
    <lineage>
        <taxon>Eukaryota</taxon>
        <taxon>Viridiplantae</taxon>
        <taxon>Streptophyta</taxon>
        <taxon>Embryophyta</taxon>
        <taxon>Tracheophyta</taxon>
        <taxon>Polypodiopsida</taxon>
        <taxon>Polypodiidae</taxon>
        <taxon>Polypodiales</taxon>
        <taxon>Pteridineae</taxon>
        <taxon>Pteridaceae</taxon>
        <taxon>Parkerioideae</taxon>
        <taxon>Ceratopteris</taxon>
    </lineage>
</organism>
<proteinExistence type="inferred from homology"/>
<evidence type="ECO:0000313" key="11">
    <source>
        <dbReference type="Proteomes" id="UP000825935"/>
    </source>
</evidence>
<comment type="caution">
    <text evidence="10">The sequence shown here is derived from an EMBL/GenBank/DDBJ whole genome shotgun (WGS) entry which is preliminary data.</text>
</comment>
<dbReference type="InterPro" id="IPR008271">
    <property type="entry name" value="Ser/Thr_kinase_AS"/>
</dbReference>
<dbReference type="SUPFAM" id="SSF56112">
    <property type="entry name" value="Protein kinase-like (PK-like)"/>
    <property type="match status" value="1"/>
</dbReference>
<dbReference type="FunFam" id="1.10.510.10:FF:000571">
    <property type="entry name" value="Maternal embryonic leucine zipper kinase"/>
    <property type="match status" value="1"/>
</dbReference>
<dbReference type="PROSITE" id="PS00107">
    <property type="entry name" value="PROTEIN_KINASE_ATP"/>
    <property type="match status" value="1"/>
</dbReference>
<evidence type="ECO:0000256" key="7">
    <source>
        <dbReference type="ARBA" id="ARBA00058225"/>
    </source>
</evidence>
<comment type="function">
    <text evidence="7">CIPK serine-threonine protein kinases interact with CBL proteins. Binding of a CBL protein to the regulatory NAF domain of CIPK protein lead to the activation of the kinase in a calcium-dependent manner.</text>
</comment>
<dbReference type="InterPro" id="IPR011009">
    <property type="entry name" value="Kinase-like_dom_sf"/>
</dbReference>
<keyword evidence="3" id="KW-0808">Transferase</keyword>
<dbReference type="GO" id="GO:0004674">
    <property type="term" value="F:protein serine/threonine kinase activity"/>
    <property type="evidence" value="ECO:0007669"/>
    <property type="project" value="UniProtKB-KW"/>
</dbReference>
<dbReference type="OrthoDB" id="40902at2759"/>
<dbReference type="GO" id="GO:0005524">
    <property type="term" value="F:ATP binding"/>
    <property type="evidence" value="ECO:0007669"/>
    <property type="project" value="UniProtKB-UniRule"/>
</dbReference>
<dbReference type="AlphaFoldDB" id="A0A8T2R4R4"/>
<dbReference type="PANTHER" id="PTHR24349">
    <property type="entry name" value="SERINE/THREONINE-PROTEIN KINASE"/>
    <property type="match status" value="1"/>
</dbReference>
<dbReference type="PROSITE" id="PS50011">
    <property type="entry name" value="PROTEIN_KINASE_DOM"/>
    <property type="match status" value="1"/>
</dbReference>
<sequence>MGNCLNLFSSDEDLLLPHSCVSTNNMDRFSSPAPCSSDVCNTAVGFKPMLPFPTPSDLDALYEVGSDLGRGQFGVVRKCNSRVTGEPFACKSISKLHLYMTDGIELVLREISIMKRISNHAYRPDDQTSQGCSVVNLHEVVEDNTFIHLIIDLCNGGELFDQIARKQRYSEAQAAKLMQNLLETLQFCHSLGIMHRDVKPENLLLVDDSDDSSIKLADFGFALEFSPGQKFSDMAGSAYYMAPEVLEGEYSEEVDIWSAGIVMCVLLSGMPPFWGDTEEEIFNAIREGQLVLSSEHWLAISPMAKDLISLMLRVDVTSRCTPAQALGHPWFTCHSATRNKLPPPIGEQSQCKVLGIKNDDSLITKMSVMSEDVAPCRDYHAAPCRDYLHVTNARSLRGITVVNLSDSSTLDMEQIYYAELKMLMESLVVALDKEGLSLSEIISKVRQQFGWTCTILTKSTSEETLMVDMGRQRYLIAHNRSRKILGWKILKRQYFCQVRGGFRSAHCSERIQPL</sequence>
<gene>
    <name evidence="10" type="ORF">KP509_30G063400</name>
</gene>
<evidence type="ECO:0000256" key="3">
    <source>
        <dbReference type="ARBA" id="ARBA00022679"/>
    </source>
</evidence>